<organism evidence="1">
    <name type="scientific">freshwater metagenome</name>
    <dbReference type="NCBI Taxonomy" id="449393"/>
    <lineage>
        <taxon>unclassified sequences</taxon>
        <taxon>metagenomes</taxon>
        <taxon>ecological metagenomes</taxon>
    </lineage>
</organism>
<protein>
    <submittedName>
        <fullName evidence="1">Unannotated protein</fullName>
    </submittedName>
</protein>
<dbReference type="EMBL" id="CAFBMR010000102">
    <property type="protein sequence ID" value="CAB4926716.1"/>
    <property type="molecule type" value="Genomic_DNA"/>
</dbReference>
<name>A0A6J7I867_9ZZZZ</name>
<sequence length="48" mass="5552">MLRDRALDFRIEQSWFNCCGTGLRINLDRTHALGRYDNAPINRGGTTR</sequence>
<accession>A0A6J7I867</accession>
<dbReference type="AlphaFoldDB" id="A0A6J7I867"/>
<proteinExistence type="predicted"/>
<reference evidence="1" key="1">
    <citation type="submission" date="2020-05" db="EMBL/GenBank/DDBJ databases">
        <authorList>
            <person name="Chiriac C."/>
            <person name="Salcher M."/>
            <person name="Ghai R."/>
            <person name="Kavagutti S V."/>
        </authorList>
    </citation>
    <scope>NUCLEOTIDE SEQUENCE</scope>
</reference>
<evidence type="ECO:0000313" key="1">
    <source>
        <dbReference type="EMBL" id="CAB4926716.1"/>
    </source>
</evidence>
<gene>
    <name evidence="1" type="ORF">UFOPK3610_01719</name>
</gene>